<protein>
    <submittedName>
        <fullName evidence="1">Uncharacterized protein</fullName>
    </submittedName>
</protein>
<proteinExistence type="predicted"/>
<dbReference type="EMBL" id="CM046394">
    <property type="protein sequence ID" value="KAI8548479.1"/>
    <property type="molecule type" value="Genomic_DNA"/>
</dbReference>
<comment type="caution">
    <text evidence="1">The sequence shown here is derived from an EMBL/GenBank/DDBJ whole genome shotgun (WGS) entry which is preliminary data.</text>
</comment>
<evidence type="ECO:0000313" key="1">
    <source>
        <dbReference type="EMBL" id="KAI8548479.1"/>
    </source>
</evidence>
<gene>
    <name evidence="1" type="ORF">RHMOL_Rhmol07G0276800</name>
</gene>
<sequence length="179" mass="20027">MDLVVPTKQTHEGFCSFHSFHGRIGSRVCSNLSSLKVFVGPKARFLVLSIDSGTGLRTQEGFRKKRRNRVYAVSKIEAFSSDNGRCSISEKTQSGRPNQVNSVSSRESKGNKDLLRLVRKGELEECFRRLESMVSRGDIPDIIPCTNLIRGFCQIGNTEKATRVMQIVEESGPVLFLML</sequence>
<keyword evidence="2" id="KW-1185">Reference proteome</keyword>
<dbReference type="Proteomes" id="UP001062846">
    <property type="component" value="Chromosome 7"/>
</dbReference>
<organism evidence="1 2">
    <name type="scientific">Rhododendron molle</name>
    <name type="common">Chinese azalea</name>
    <name type="synonym">Azalea mollis</name>
    <dbReference type="NCBI Taxonomy" id="49168"/>
    <lineage>
        <taxon>Eukaryota</taxon>
        <taxon>Viridiplantae</taxon>
        <taxon>Streptophyta</taxon>
        <taxon>Embryophyta</taxon>
        <taxon>Tracheophyta</taxon>
        <taxon>Spermatophyta</taxon>
        <taxon>Magnoliopsida</taxon>
        <taxon>eudicotyledons</taxon>
        <taxon>Gunneridae</taxon>
        <taxon>Pentapetalae</taxon>
        <taxon>asterids</taxon>
        <taxon>Ericales</taxon>
        <taxon>Ericaceae</taxon>
        <taxon>Ericoideae</taxon>
        <taxon>Rhodoreae</taxon>
        <taxon>Rhododendron</taxon>
    </lineage>
</organism>
<name>A0ACC0N6H7_RHOML</name>
<reference evidence="1" key="1">
    <citation type="submission" date="2022-02" db="EMBL/GenBank/DDBJ databases">
        <title>Plant Genome Project.</title>
        <authorList>
            <person name="Zhang R.-G."/>
        </authorList>
    </citation>
    <scope>NUCLEOTIDE SEQUENCE</scope>
    <source>
        <strain evidence="1">AT1</strain>
    </source>
</reference>
<evidence type="ECO:0000313" key="2">
    <source>
        <dbReference type="Proteomes" id="UP001062846"/>
    </source>
</evidence>
<accession>A0ACC0N6H7</accession>